<feature type="region of interest" description="Disordered" evidence="1">
    <location>
        <begin position="2600"/>
        <end position="2650"/>
    </location>
</feature>
<feature type="compositionally biased region" description="Basic and acidic residues" evidence="1">
    <location>
        <begin position="2383"/>
        <end position="2419"/>
    </location>
</feature>
<dbReference type="EMBL" id="CM017325">
    <property type="protein sequence ID" value="KAE8057093.1"/>
    <property type="molecule type" value="Genomic_DNA"/>
</dbReference>
<feature type="compositionally biased region" description="Low complexity" evidence="1">
    <location>
        <begin position="2369"/>
        <end position="2378"/>
    </location>
</feature>
<dbReference type="InterPro" id="IPR019441">
    <property type="entry name" value="FMP27/BLTP2/Hobbit_GFWDK_RBG"/>
</dbReference>
<gene>
    <name evidence="3" type="ORF">FH972_013811</name>
</gene>
<organism evidence="3 4">
    <name type="scientific">Carpinus fangiana</name>
    <dbReference type="NCBI Taxonomy" id="176857"/>
    <lineage>
        <taxon>Eukaryota</taxon>
        <taxon>Viridiplantae</taxon>
        <taxon>Streptophyta</taxon>
        <taxon>Embryophyta</taxon>
        <taxon>Tracheophyta</taxon>
        <taxon>Spermatophyta</taxon>
        <taxon>Magnoliopsida</taxon>
        <taxon>eudicotyledons</taxon>
        <taxon>Gunneridae</taxon>
        <taxon>Pentapetalae</taxon>
        <taxon>rosids</taxon>
        <taxon>fabids</taxon>
        <taxon>Fagales</taxon>
        <taxon>Betulaceae</taxon>
        <taxon>Carpinus</taxon>
    </lineage>
</organism>
<dbReference type="Proteomes" id="UP000327013">
    <property type="component" value="Chromosome 5"/>
</dbReference>
<feature type="compositionally biased region" description="Polar residues" evidence="1">
    <location>
        <begin position="2613"/>
        <end position="2630"/>
    </location>
</feature>
<feature type="compositionally biased region" description="Low complexity" evidence="1">
    <location>
        <begin position="2631"/>
        <end position="2650"/>
    </location>
</feature>
<feature type="region of interest" description="Disordered" evidence="1">
    <location>
        <begin position="1668"/>
        <end position="1687"/>
    </location>
</feature>
<accession>A0A5N6R9M8</accession>
<evidence type="ECO:0000256" key="1">
    <source>
        <dbReference type="SAM" id="MobiDB-lite"/>
    </source>
</evidence>
<dbReference type="InterPro" id="IPR045167">
    <property type="entry name" value="Hobbit"/>
</dbReference>
<evidence type="ECO:0000259" key="2">
    <source>
        <dbReference type="SMART" id="SM01214"/>
    </source>
</evidence>
<feature type="region of interest" description="Disordered" evidence="1">
    <location>
        <begin position="2491"/>
        <end position="2513"/>
    </location>
</feature>
<dbReference type="SMART" id="SM01214">
    <property type="entry name" value="Fmp27_GFWDK"/>
    <property type="match status" value="1"/>
</dbReference>
<sequence length="2650" mass="297664">MAASPVKFLFGFLLVSITLWLVIIFASRLVAWVLSRILGASIRFRVGGWKCLRDVVVTFKKGAVESVSVGEIKLSLRQSLVKLGVGFISKDPKLQVLICDLEVVVRPSTKSSLKGKSRRSRTSGRGKWMVVASITRFLSVSVTDLVVKTPKATIEVKELKVDISKDGGSKPNLFVKLRILPIFVHIGEPRGTCDQSSNFNCGGCISASQSSFPMIDRSSAPISCEELSLSCEFGHDREVGVVIKNLDITSGEVTVSLDEKLLSKSKRSSDTLSHSDKVIESTVDYVAAKKPQDKKGLGAISKYITLFPEKVCFNLPKLDVRFVHHEHELDVENNIMGIQLKIIKSRSSEDVGESTRLDVQMDFSEIHLLREAGTSVLEILKVDVISFLYVPIQLSSPIRAEIEVKLGGTQCNIIMSRLKPWLRFHYSKKKRIMLQEEKPALEKQQSTESKAIMWTCTVSAPEMTVVLYSISGLPVYHGCSQSSHVFANNISNMGTSVHMELGEINLHMSDEYQECLKESLFGVESNSGSLINIAKVSLDWGKKDMESSEEDGPMCKLVLSVDVTGMGVYLTFKRVESLISTAMSFQTLLKKLSGSGKRAQNRGGRSSKSSGKGTRLLKFNLERCSVNFCGDVGLENTVVVDPKRVNYGSQGGQVVISVSADGTPRCAKVMSTISEERKKLKYSVSLDIFHFSLCVNKEKQSTQMELERARSVYQEYLVEQKPDTKVTLFDMQNAKFVRRSGGLKEIAICSLFSATDIMVRWEPDVHLSLIELVLQLKLLLYNQKLQRHESESVEDVSSVRDTEQRKEAITESGHFDKHKKRESIFAVDVEMLRISAEVGDGVDAMVHVQSIFSENARIGVLLEGLMLSFNGSRVFRSSRMQISRIPSASIDAKLPVATSWDWVIQGLDVHICMPFRLQLRAIDDAIEDMLRGLKLITAAKTNLIFPMKKESSKAKKPSSVKFGSLKFCIRKLTADIEDEPLQGWLDEHYQLMKNEACELAVRLKFLDEFISKVNQCPKTGETSDSTQEKKTYYNGVEVDVEDPSAIHKVEEEIYKQSFRSYYQTCQSLAASEGSGACREGFQAGFKPSTARTSLLSISATDLDVSLTRIDGGDAGMIEALKRLDPVCLEENIPFSRLYGRNILLHTGSLAVQLRNYTFPLFSATSGKCEGCVVLAQQATCFQPQIYQDVFVGRWRKVCMLRSASGTTPPVKTYSDLPIYFQKAEVSFGVGYEPAFADVSYAFTVALRRANLSIRNVNSSIPQTQLPKKERSLPWWDDVRYYIHGNITLIFSETRWNLLATTDPYEKLDKLQIISSSMEIQQSDGRVHVSARDFKFLLSSLESLASRRGLKLPTGVSGPLLEAPAFTLEVTMDWECESGNPLNHYLHAFPSEGKPREKVFDPFRSTSLSLRWNFSLRPPLPSSEKQSPCSTLEDSTGVDGTVYGPPHKLESVSIVSPALNIGAHDLAWIIKFWNLNYVPPHKLRAFSRWPRFGIPRSSRSGNLSLDKVMTEFMLRIDATPTCMKHMPLDDDDPAKGLTFNMKKLKYELCYSRGKQKYTFESKRDPLDLVYQGLDLHMPKAFVNKEDSTSVAKVVQKTRKSSQSASMDRVSSEKSNYVTGCTEKHRDDGFLLSSDYFTIRRQAPKADPARLLAWQEPGRRNLEMTYVRSEFENGSESDEHTRSDQSDDDGYNVLLADNCQRVYVYGLKLLWTIENRDAVWSWVGGISKAFEPPKPSPSRQYAQRKLLEEENQLRGGAETHQDDLAKPSSTSNGANSSQNAETSSSPSHSTKMENSSSAVKLENLSAAAAAKNVNMTDSEEDGTRHFMVNVIEPQFNLHSEEANGRFLLAAVSGRVLARSFHSVLHVGYEVIEQALGTGNVHIRESQPEMTWKRMEFSVMLEHVQAHVAPTDVDPGAGLQWLPKILRSSPKVKRTGALLERVFMPCDMYFQYTRHKGGTPELKVKPLKELIFNSRNITATMTSRQFQVMLDVLTNLLFARLPKPRKSNLSFPAEDDEDVEEEADEVVPDGVEEVELAKINLEQREREQKLLLDDIRKLSVRCDTSSDPYPEKEADFWMITGGRSTLVQGLKRDLVKAQKFRKTASASLRMALQKAAQLRLMEKEKNKSPSYAMRISVQINKVVWSMLVDGKSFAEAEINDMIYDFDRDYRDVGVAQFTTKYFVVRNCLPNAKSDMLLSAWNPPTEWAKKVMLRVDAKQGASREGNSPLELFQVEIYPLKIHLTETMYRMMWEYFFPEEEQDSQRRQEVWKVSTTAGSKRVKKGSIMHEASASSSHSTKESDVTSKSCAFASVTNQHSAHADSAQAAKLQNLKANAVNGSTSELRRTSSFDRTWEETVAESVANELVLQSISSPKSGPIGSIDQPDESSKTKLKESKAIRSGRSSHEEKKVAKSHEEKRSRPRKMMEFHNIKISQVELLVTYEGSRFVVNDLKLLMDTFHRVEFTGTWRRLFSRVKKHIIWGVLKSVTGMQGKKFKDKAHSQREPSGSGVLDCDLNFSDNEGGQAGKSDQYPMSWIKRPRDGAGDGFVTSIRGLFNTQRRKAKAFVLRTMRGEADNDFQGDWSESDAEFSPFARQLTITKAKRLIRRHTKKFRSRGQKASSSQHRESLPSSPRETTPYESDSSSGSSPYEDFQE</sequence>
<protein>
    <recommendedName>
        <fullName evidence="2">FMP27/BLTP2/Hobbit GFWDK motif-containing RBG unit domain-containing protein</fullName>
    </recommendedName>
</protein>
<dbReference type="PANTHER" id="PTHR15678:SF6">
    <property type="entry name" value="BRIDGE-LIKE LIPID TRANSFER PROTEIN FAMILY MEMBER 2"/>
    <property type="match status" value="1"/>
</dbReference>
<feature type="region of interest" description="Disordered" evidence="1">
    <location>
        <begin position="1751"/>
        <end position="1796"/>
    </location>
</feature>
<feature type="compositionally biased region" description="Polar residues" evidence="1">
    <location>
        <begin position="1765"/>
        <end position="1796"/>
    </location>
</feature>
<feature type="region of interest" description="Disordered" evidence="1">
    <location>
        <begin position="2277"/>
        <end position="2298"/>
    </location>
</feature>
<proteinExistence type="predicted"/>
<evidence type="ECO:0000313" key="4">
    <source>
        <dbReference type="Proteomes" id="UP000327013"/>
    </source>
</evidence>
<feature type="domain" description="FMP27/BLTP2/Hobbit GFWDK motif-containing RBG unit" evidence="2">
    <location>
        <begin position="1155"/>
        <end position="1306"/>
    </location>
</feature>
<dbReference type="Pfam" id="PF10344">
    <property type="entry name" value="Hobbit"/>
    <property type="match status" value="1"/>
</dbReference>
<feature type="region of interest" description="Disordered" evidence="1">
    <location>
        <begin position="2369"/>
        <end position="2419"/>
    </location>
</feature>
<reference evidence="3 4" key="1">
    <citation type="submission" date="2019-06" db="EMBL/GenBank/DDBJ databases">
        <title>A chromosomal-level reference genome of Carpinus fangiana (Coryloideae, Betulaceae).</title>
        <authorList>
            <person name="Yang X."/>
            <person name="Wang Z."/>
            <person name="Zhang L."/>
            <person name="Hao G."/>
            <person name="Liu J."/>
            <person name="Yang Y."/>
        </authorList>
    </citation>
    <scope>NUCLEOTIDE SEQUENCE [LARGE SCALE GENOMIC DNA]</scope>
    <source>
        <strain evidence="3">Cfa_2016G</strain>
        <tissue evidence="3">Leaf</tissue>
    </source>
</reference>
<keyword evidence="4" id="KW-1185">Reference proteome</keyword>
<feature type="compositionally biased region" description="Basic residues" evidence="1">
    <location>
        <begin position="2600"/>
        <end position="2612"/>
    </location>
</feature>
<evidence type="ECO:0000313" key="3">
    <source>
        <dbReference type="EMBL" id="KAE8057093.1"/>
    </source>
</evidence>
<dbReference type="PANTHER" id="PTHR15678">
    <property type="entry name" value="ANTIGEN MLAA-22-RELATED"/>
    <property type="match status" value="1"/>
</dbReference>
<name>A0A5N6R9M8_9ROSI</name>
<dbReference type="OrthoDB" id="1562405at2759"/>
<feature type="compositionally biased region" description="Basic and acidic residues" evidence="1">
    <location>
        <begin position="1751"/>
        <end position="1763"/>
    </location>
</feature>